<feature type="domain" description="GTPase-associated protein 1 middle" evidence="3">
    <location>
        <begin position="149"/>
        <end position="248"/>
    </location>
</feature>
<feature type="domain" description="GTPase-associated protein 1 N-terminal" evidence="2">
    <location>
        <begin position="3"/>
        <end position="136"/>
    </location>
</feature>
<dbReference type="Proteomes" id="UP000664167">
    <property type="component" value="Unassembled WGS sequence"/>
</dbReference>
<dbReference type="EMBL" id="JAFLRJ010000052">
    <property type="protein sequence ID" value="MBO0511419.1"/>
    <property type="molecule type" value="Genomic_DNA"/>
</dbReference>
<evidence type="ECO:0000259" key="2">
    <source>
        <dbReference type="Pfam" id="PF20013"/>
    </source>
</evidence>
<dbReference type="AlphaFoldDB" id="A0A939F467"/>
<dbReference type="RefSeq" id="WP_206960840.1">
    <property type="nucleotide sequence ID" value="NZ_JAFLRJ010000052.1"/>
</dbReference>
<evidence type="ECO:0000259" key="3">
    <source>
        <dbReference type="Pfam" id="PF20014"/>
    </source>
</evidence>
<gene>
    <name evidence="5" type="ORF">J0695_06300</name>
</gene>
<proteinExistence type="predicted"/>
<dbReference type="InterPro" id="IPR045401">
    <property type="entry name" value="GAP1-M"/>
</dbReference>
<accession>A0A939F467</accession>
<name>A0A939F467_9ACTN</name>
<dbReference type="InterPro" id="IPR045402">
    <property type="entry name" value="GAP1-N2"/>
</dbReference>
<feature type="non-terminal residue" evidence="5">
    <location>
        <position position="795"/>
    </location>
</feature>
<evidence type="ECO:0000259" key="4">
    <source>
        <dbReference type="Pfam" id="PF20052"/>
    </source>
</evidence>
<reference evidence="5" key="1">
    <citation type="submission" date="2021-03" db="EMBL/GenBank/DDBJ databases">
        <title>Streptomyces poriferae sp. nov., a novel marine sponge-derived Actinobacteria species with anti-MRSA activity.</title>
        <authorList>
            <person name="Sandoval-Powers M."/>
            <person name="Kralova S."/>
            <person name="Nguyen G.-S."/>
            <person name="Fawwal D."/>
            <person name="Degnes K."/>
            <person name="Klinkenberg G."/>
            <person name="Sletta H."/>
            <person name="Wentzel A."/>
            <person name="Liles M.R."/>
        </authorList>
    </citation>
    <scope>NUCLEOTIDE SEQUENCE</scope>
    <source>
        <strain evidence="5">DSM 41794</strain>
    </source>
</reference>
<keyword evidence="6" id="KW-1185">Reference proteome</keyword>
<organism evidence="5 6">
    <name type="scientific">Streptomyces beijiangensis</name>
    <dbReference type="NCBI Taxonomy" id="163361"/>
    <lineage>
        <taxon>Bacteria</taxon>
        <taxon>Bacillati</taxon>
        <taxon>Actinomycetota</taxon>
        <taxon>Actinomycetes</taxon>
        <taxon>Kitasatosporales</taxon>
        <taxon>Streptomycetaceae</taxon>
        <taxon>Streptomyces</taxon>
    </lineage>
</organism>
<dbReference type="InterPro" id="IPR049532">
    <property type="entry name" value="GAP1-like_C"/>
</dbReference>
<evidence type="ECO:0000256" key="1">
    <source>
        <dbReference type="SAM" id="MobiDB-lite"/>
    </source>
</evidence>
<evidence type="ECO:0000313" key="5">
    <source>
        <dbReference type="EMBL" id="MBO0511419.1"/>
    </source>
</evidence>
<dbReference type="Pfam" id="PF20052">
    <property type="entry name" value="GAP1-C"/>
    <property type="match status" value="1"/>
</dbReference>
<dbReference type="Pfam" id="PF20013">
    <property type="entry name" value="GAP1-N2"/>
    <property type="match status" value="1"/>
</dbReference>
<comment type="caution">
    <text evidence="5">The sequence shown here is derived from an EMBL/GenBank/DDBJ whole genome shotgun (WGS) entry which is preliminary data.</text>
</comment>
<evidence type="ECO:0000313" key="6">
    <source>
        <dbReference type="Proteomes" id="UP000664167"/>
    </source>
</evidence>
<protein>
    <submittedName>
        <fullName evidence="5">Uncharacterized protein</fullName>
    </submittedName>
</protein>
<sequence>MSLAQLHYTSAPPGPDGEGFRFTAVSPGLPDSLLTEAEQLIGYEPPRDAPSRPRADQLADFPQVLSHSVLSDGGRLLARTVYTGADHSGRWGNFHAHAVHLPDGARLPGGVLPITAWDSSQWAVRTPEGGVPAPLEKLAPSGLFDRDGLADFAAARGAWLAGFFGDLRRLCEDPAAPQIVLVEQRSADVAQWVALGSTVLPRESAHRLTFITYTRRPQQAGQQIIGVLPDDAQAMRGHDHRFRMHHCTGRAGPVDGTADAWAHTAARVWLGRAPELFKAAAAVSDGPFEAGPLAAFALRAGIALPANSRAAGVNWLRGRTDVLDEEQLALLVVTVCAPAEDRTAEESAALGRLFGVLDGRVPVAVTEPLAALLLAGAVHAAGAAGLSPVRRASLTDGLRERLAADLGPAVREGVRGADGTDRPLELLRVADTLDVDCADLLPELAHRLSRALLADPDGVYSVTVRTGLEEQFELRAALLEQLDALASEDPPAAARMLECTALPFTGMQALPHLRMCAEASRVGTGDRMSTLRSVLRASGISPFAEPLVLRTAMGLVWDGVVPGAGEARLLLDEAGSDAHRIAGTWTVLVRAALEGSLTDGDVPALARDLLRRFTGELDARVRGALLLLDFAGQLDEGTAPDGWTGRVLRLRSAAEPLEPAVLERTLRSLVRRLLSDDPPDGELFALTHSGDADLIAAYGRTARDEAVRDRLQLSPGYVADCFVSWNGHSGAGAAWDATRTALLEEVLRPVVRALPAEDVASAEQRLERAGGRAAEEFRTWNRPGAFGRFAQRFGG</sequence>
<feature type="domain" description="GTPase-associated protein 1-like C-terminal" evidence="4">
    <location>
        <begin position="269"/>
        <end position="777"/>
    </location>
</feature>
<dbReference type="Pfam" id="PF20014">
    <property type="entry name" value="GAP1-M"/>
    <property type="match status" value="1"/>
</dbReference>
<feature type="region of interest" description="Disordered" evidence="1">
    <location>
        <begin position="1"/>
        <end position="25"/>
    </location>
</feature>